<dbReference type="Gene3D" id="1.10.357.10">
    <property type="entry name" value="Tetracycline Repressor, domain 2"/>
    <property type="match status" value="1"/>
</dbReference>
<dbReference type="EMBL" id="BAABAL010000008">
    <property type="protein sequence ID" value="GAA4005949.1"/>
    <property type="molecule type" value="Genomic_DNA"/>
</dbReference>
<dbReference type="SUPFAM" id="SSF46689">
    <property type="entry name" value="Homeodomain-like"/>
    <property type="match status" value="1"/>
</dbReference>
<accession>A0ABP7S395</accession>
<evidence type="ECO:0000256" key="2">
    <source>
        <dbReference type="ARBA" id="ARBA00023125"/>
    </source>
</evidence>
<dbReference type="Pfam" id="PF00440">
    <property type="entry name" value="TetR_N"/>
    <property type="match status" value="1"/>
</dbReference>
<gene>
    <name evidence="6" type="ORF">GCM10022247_29580</name>
</gene>
<evidence type="ECO:0000259" key="5">
    <source>
        <dbReference type="PROSITE" id="PS50977"/>
    </source>
</evidence>
<dbReference type="InterPro" id="IPR050109">
    <property type="entry name" value="HTH-type_TetR-like_transc_reg"/>
</dbReference>
<proteinExistence type="predicted"/>
<dbReference type="Gene3D" id="1.10.10.60">
    <property type="entry name" value="Homeodomain-like"/>
    <property type="match status" value="1"/>
</dbReference>
<reference evidence="7" key="1">
    <citation type="journal article" date="2019" name="Int. J. Syst. Evol. Microbiol.">
        <title>The Global Catalogue of Microorganisms (GCM) 10K type strain sequencing project: providing services to taxonomists for standard genome sequencing and annotation.</title>
        <authorList>
            <consortium name="The Broad Institute Genomics Platform"/>
            <consortium name="The Broad Institute Genome Sequencing Center for Infectious Disease"/>
            <person name="Wu L."/>
            <person name="Ma J."/>
        </authorList>
    </citation>
    <scope>NUCLEOTIDE SEQUENCE [LARGE SCALE GENOMIC DNA]</scope>
    <source>
        <strain evidence="7">JCM 17342</strain>
    </source>
</reference>
<evidence type="ECO:0000256" key="4">
    <source>
        <dbReference type="PROSITE-ProRule" id="PRU00335"/>
    </source>
</evidence>
<dbReference type="InterPro" id="IPR009057">
    <property type="entry name" value="Homeodomain-like_sf"/>
</dbReference>
<evidence type="ECO:0000256" key="3">
    <source>
        <dbReference type="ARBA" id="ARBA00023163"/>
    </source>
</evidence>
<feature type="domain" description="HTH tetR-type" evidence="5">
    <location>
        <begin position="17"/>
        <end position="77"/>
    </location>
</feature>
<keyword evidence="7" id="KW-1185">Reference proteome</keyword>
<evidence type="ECO:0000313" key="7">
    <source>
        <dbReference type="Proteomes" id="UP001501747"/>
    </source>
</evidence>
<protein>
    <submittedName>
        <fullName evidence="6">TetR/AcrR family transcriptional regulator</fullName>
    </submittedName>
</protein>
<comment type="caution">
    <text evidence="6">The sequence shown here is derived from an EMBL/GenBank/DDBJ whole genome shotgun (WGS) entry which is preliminary data.</text>
</comment>
<dbReference type="SUPFAM" id="SSF48498">
    <property type="entry name" value="Tetracyclin repressor-like, C-terminal domain"/>
    <property type="match status" value="1"/>
</dbReference>
<name>A0ABP7S395_9PSEU</name>
<feature type="DNA-binding region" description="H-T-H motif" evidence="4">
    <location>
        <begin position="40"/>
        <end position="59"/>
    </location>
</feature>
<dbReference type="Proteomes" id="UP001501747">
    <property type="component" value="Unassembled WGS sequence"/>
</dbReference>
<dbReference type="InterPro" id="IPR011075">
    <property type="entry name" value="TetR_C"/>
</dbReference>
<keyword evidence="2 4" id="KW-0238">DNA-binding</keyword>
<dbReference type="RefSeq" id="WP_344874934.1">
    <property type="nucleotide sequence ID" value="NZ_BAABAL010000008.1"/>
</dbReference>
<dbReference type="PRINTS" id="PR00455">
    <property type="entry name" value="HTHTETR"/>
</dbReference>
<dbReference type="PANTHER" id="PTHR30055">
    <property type="entry name" value="HTH-TYPE TRANSCRIPTIONAL REGULATOR RUTR"/>
    <property type="match status" value="1"/>
</dbReference>
<organism evidence="6 7">
    <name type="scientific">Allokutzneria multivorans</name>
    <dbReference type="NCBI Taxonomy" id="1142134"/>
    <lineage>
        <taxon>Bacteria</taxon>
        <taxon>Bacillati</taxon>
        <taxon>Actinomycetota</taxon>
        <taxon>Actinomycetes</taxon>
        <taxon>Pseudonocardiales</taxon>
        <taxon>Pseudonocardiaceae</taxon>
        <taxon>Allokutzneria</taxon>
    </lineage>
</organism>
<dbReference type="PROSITE" id="PS50977">
    <property type="entry name" value="HTH_TETR_2"/>
    <property type="match status" value="1"/>
</dbReference>
<dbReference type="InterPro" id="IPR036271">
    <property type="entry name" value="Tet_transcr_reg_TetR-rel_C_sf"/>
</dbReference>
<evidence type="ECO:0000256" key="1">
    <source>
        <dbReference type="ARBA" id="ARBA00023015"/>
    </source>
</evidence>
<keyword evidence="1" id="KW-0805">Transcription regulation</keyword>
<keyword evidence="3" id="KW-0804">Transcription</keyword>
<evidence type="ECO:0000313" key="6">
    <source>
        <dbReference type="EMBL" id="GAA4005949.1"/>
    </source>
</evidence>
<dbReference type="InterPro" id="IPR001647">
    <property type="entry name" value="HTH_TetR"/>
</dbReference>
<sequence>MPEPVVPRPRKVPLSDPERQREIFAATLAVLAEVGYERFNMDLIAKRVRASKATLYQYWPVKAALILDALKINEVPHADPDTGSVAQDIRLLLRSWVRAQTPHTRGILLGLMEGGRRDEEMARMYAERIAQQQEPLLHTILARGVRRGEVPEGVDVGLLADLPAAIFLLRLMTTNDEVDDALVDRVVDGLVIPLLGKGA</sequence>
<dbReference type="Pfam" id="PF16859">
    <property type="entry name" value="TetR_C_11"/>
    <property type="match status" value="1"/>
</dbReference>
<dbReference type="PANTHER" id="PTHR30055:SF148">
    <property type="entry name" value="TETR-FAMILY TRANSCRIPTIONAL REGULATOR"/>
    <property type="match status" value="1"/>
</dbReference>